<dbReference type="CDD" id="cd06257">
    <property type="entry name" value="DnaJ"/>
    <property type="match status" value="1"/>
</dbReference>
<protein>
    <recommendedName>
        <fullName evidence="3">J domain-containing protein</fullName>
    </recommendedName>
</protein>
<dbReference type="OrthoDB" id="1817326at2"/>
<proteinExistence type="predicted"/>
<gene>
    <name evidence="2" type="ORF">SAMN02910265_01441</name>
</gene>
<sequence length="323" mass="36586">MDISEILKCKCCHDIFPEDINLAQPLYMALMLKYHPDKCSDPRASEAAAVINELYGKLKRSYTCKEKLFCCGSQAIEINYLMDIKQEYGAEYVGYKNVYLFISDEFADCFVNSEARTDLFFKEYLPQQILAQAEVFLPLVSRIFNTDDGLLIETCKRAGELPLSKIVDFYSGCLDHRHAAWIISRLLGMCCYAEAKGIVWNCLTEENLLIDPAEHTVRVGGGWWFAANEGHKMTGVQSRVYESFSSLTKTDGIARHINDLESVKAIARRLLSDEAPSAIRDNAESICSSSAFEEMEKWEEAIIKGYGERKFTHMNVRLPDIAG</sequence>
<dbReference type="AlphaFoldDB" id="A0A1H6J2Z8"/>
<organism evidence="2">
    <name type="scientific">Ruminococcus flavefaciens</name>
    <dbReference type="NCBI Taxonomy" id="1265"/>
    <lineage>
        <taxon>Bacteria</taxon>
        <taxon>Bacillati</taxon>
        <taxon>Bacillota</taxon>
        <taxon>Clostridia</taxon>
        <taxon>Eubacteriales</taxon>
        <taxon>Oscillospiraceae</taxon>
        <taxon>Ruminococcus</taxon>
    </lineage>
</organism>
<evidence type="ECO:0008006" key="3">
    <source>
        <dbReference type="Google" id="ProtNLM"/>
    </source>
</evidence>
<dbReference type="EMBL" id="FNWV01000004">
    <property type="protein sequence ID" value="SEH55971.1"/>
    <property type="molecule type" value="Genomic_DNA"/>
</dbReference>
<dbReference type="RefSeq" id="WP_074715850.1">
    <property type="nucleotide sequence ID" value="NZ_FNWV01000004.1"/>
</dbReference>
<name>A0A1H6J2Z8_RUMFL</name>
<dbReference type="InterPro" id="IPR001623">
    <property type="entry name" value="DnaJ_domain"/>
</dbReference>
<keyword evidence="1" id="KW-0235">DNA replication</keyword>
<reference evidence="2" key="1">
    <citation type="submission" date="2016-10" db="EMBL/GenBank/DDBJ databases">
        <authorList>
            <person name="de Groot N.N."/>
        </authorList>
    </citation>
    <scope>NUCLEOTIDE SEQUENCE [LARGE SCALE GENOMIC DNA]</scope>
    <source>
        <strain evidence="2">YAD2003</strain>
    </source>
</reference>
<dbReference type="GO" id="GO:0006260">
    <property type="term" value="P:DNA replication"/>
    <property type="evidence" value="ECO:0007669"/>
    <property type="project" value="UniProtKB-KW"/>
</dbReference>
<dbReference type="Proteomes" id="UP000183190">
    <property type="component" value="Unassembled WGS sequence"/>
</dbReference>
<evidence type="ECO:0000313" key="2">
    <source>
        <dbReference type="EMBL" id="SEH55971.1"/>
    </source>
</evidence>
<dbReference type="Gene3D" id="1.10.287.110">
    <property type="entry name" value="DnaJ domain"/>
    <property type="match status" value="1"/>
</dbReference>
<dbReference type="InterPro" id="IPR036869">
    <property type="entry name" value="J_dom_sf"/>
</dbReference>
<evidence type="ECO:0000256" key="1">
    <source>
        <dbReference type="ARBA" id="ARBA00022705"/>
    </source>
</evidence>
<dbReference type="SUPFAM" id="SSF46565">
    <property type="entry name" value="Chaperone J-domain"/>
    <property type="match status" value="1"/>
</dbReference>
<accession>A0A1H6J2Z8</accession>